<organism evidence="5 6">
    <name type="scientific">Colletotrichum sojae</name>
    <dbReference type="NCBI Taxonomy" id="2175907"/>
    <lineage>
        <taxon>Eukaryota</taxon>
        <taxon>Fungi</taxon>
        <taxon>Dikarya</taxon>
        <taxon>Ascomycota</taxon>
        <taxon>Pezizomycotina</taxon>
        <taxon>Sordariomycetes</taxon>
        <taxon>Hypocreomycetidae</taxon>
        <taxon>Glomerellales</taxon>
        <taxon>Glomerellaceae</taxon>
        <taxon>Colletotrichum</taxon>
        <taxon>Colletotrichum orchidearum species complex</taxon>
    </lineage>
</organism>
<dbReference type="GO" id="GO:0008168">
    <property type="term" value="F:methyltransferase activity"/>
    <property type="evidence" value="ECO:0007669"/>
    <property type="project" value="UniProtKB-KW"/>
</dbReference>
<feature type="compositionally biased region" description="Polar residues" evidence="4">
    <location>
        <begin position="1"/>
        <end position="12"/>
    </location>
</feature>
<dbReference type="SMART" id="SM00248">
    <property type="entry name" value="ANK"/>
    <property type="match status" value="7"/>
</dbReference>
<feature type="repeat" description="ANK" evidence="3">
    <location>
        <begin position="227"/>
        <end position="259"/>
    </location>
</feature>
<keyword evidence="5" id="KW-0808">Transferase</keyword>
<dbReference type="InterPro" id="IPR050745">
    <property type="entry name" value="Multifunctional_regulatory"/>
</dbReference>
<dbReference type="PROSITE" id="PS50088">
    <property type="entry name" value="ANK_REPEAT"/>
    <property type="match status" value="3"/>
</dbReference>
<accession>A0A8H6IWF6</accession>
<dbReference type="PANTHER" id="PTHR24189:SF50">
    <property type="entry name" value="ANKYRIN REPEAT AND SOCS BOX PROTEIN 2"/>
    <property type="match status" value="1"/>
</dbReference>
<dbReference type="EMBL" id="WIGN01000304">
    <property type="protein sequence ID" value="KAF6800373.1"/>
    <property type="molecule type" value="Genomic_DNA"/>
</dbReference>
<comment type="caution">
    <text evidence="5">The sequence shown here is derived from an EMBL/GenBank/DDBJ whole genome shotgun (WGS) entry which is preliminary data.</text>
</comment>
<dbReference type="PROSITE" id="PS50297">
    <property type="entry name" value="ANK_REP_REGION"/>
    <property type="match status" value="3"/>
</dbReference>
<reference evidence="5 6" key="1">
    <citation type="journal article" date="2020" name="Phytopathology">
        <title>Genome Sequence Resources of Colletotrichum truncatum, C. plurivorum, C. musicola, and C. sojae: Four Species Pathogenic to Soybean (Glycine max).</title>
        <authorList>
            <person name="Rogerio F."/>
            <person name="Boufleur T.R."/>
            <person name="Ciampi-Guillardi M."/>
            <person name="Sukno S.A."/>
            <person name="Thon M.R."/>
            <person name="Massola Junior N.S."/>
            <person name="Baroncelli R."/>
        </authorList>
    </citation>
    <scope>NUCLEOTIDE SEQUENCE [LARGE SCALE GENOMIC DNA]</scope>
    <source>
        <strain evidence="5 6">LFN0009</strain>
    </source>
</reference>
<dbReference type="PANTHER" id="PTHR24189">
    <property type="entry name" value="MYOTROPHIN"/>
    <property type="match status" value="1"/>
</dbReference>
<dbReference type="Gene3D" id="1.25.40.20">
    <property type="entry name" value="Ankyrin repeat-containing domain"/>
    <property type="match status" value="2"/>
</dbReference>
<protein>
    <submittedName>
        <fullName evidence="5">Methyltransferase</fullName>
    </submittedName>
</protein>
<dbReference type="InterPro" id="IPR036770">
    <property type="entry name" value="Ankyrin_rpt-contain_sf"/>
</dbReference>
<dbReference type="Proteomes" id="UP000652219">
    <property type="component" value="Unassembled WGS sequence"/>
</dbReference>
<sequence length="421" mass="46239">MTVKRITTTQGSVEEEKHDSMDQNGLKKAIDDDDDQTLAQSSDDDDATIAENPASTPAPPLGPLHPCNEDNIEILRSGIVAVTEERRKQAKSFASKALKTAAWIVTPAPPKHERARLCFACSALNANLAAQLIDGGVPINADANFGHGALMAVIRAKPPRPAAQEAMIDFLVAEGADVNYLGQDGITPLSAAVEEGHLNLVSRLLDHGARINDARTTTVSWEWFVGHNMTALHVALSKGKQECFQLLVDRGAGVAMKFRLSHYNNRKRSNLSRESDFTEDKTWLSNVMPLHIAANELGCFMRLLKLGADMMVRDSRGRTPFHWAVEAANVEVVMVFLGRGYPVDDPGEDGITAMGMICAALERGTKLEGFPTLTRELLRAGADVEIVYPQDLSIKRRWLMMDDWRDVYGPIFAEFTTCNKT</sequence>
<feature type="region of interest" description="Disordered" evidence="4">
    <location>
        <begin position="1"/>
        <end position="67"/>
    </location>
</feature>
<keyword evidence="2 3" id="KW-0040">ANK repeat</keyword>
<evidence type="ECO:0000256" key="3">
    <source>
        <dbReference type="PROSITE-ProRule" id="PRU00023"/>
    </source>
</evidence>
<name>A0A8H6IWF6_9PEZI</name>
<feature type="compositionally biased region" description="Acidic residues" evidence="4">
    <location>
        <begin position="31"/>
        <end position="48"/>
    </location>
</feature>
<keyword evidence="6" id="KW-1185">Reference proteome</keyword>
<proteinExistence type="predicted"/>
<gene>
    <name evidence="5" type="ORF">CSOJ01_12188</name>
</gene>
<evidence type="ECO:0000256" key="2">
    <source>
        <dbReference type="ARBA" id="ARBA00023043"/>
    </source>
</evidence>
<evidence type="ECO:0000256" key="4">
    <source>
        <dbReference type="SAM" id="MobiDB-lite"/>
    </source>
</evidence>
<feature type="repeat" description="ANK" evidence="3">
    <location>
        <begin position="316"/>
        <end position="348"/>
    </location>
</feature>
<dbReference type="AlphaFoldDB" id="A0A8H6IWF6"/>
<evidence type="ECO:0000313" key="5">
    <source>
        <dbReference type="EMBL" id="KAF6800373.1"/>
    </source>
</evidence>
<feature type="repeat" description="ANK" evidence="3">
    <location>
        <begin position="184"/>
        <end position="216"/>
    </location>
</feature>
<keyword evidence="5" id="KW-0489">Methyltransferase</keyword>
<evidence type="ECO:0000256" key="1">
    <source>
        <dbReference type="ARBA" id="ARBA00022737"/>
    </source>
</evidence>
<dbReference type="SUPFAM" id="SSF48403">
    <property type="entry name" value="Ankyrin repeat"/>
    <property type="match status" value="1"/>
</dbReference>
<dbReference type="InterPro" id="IPR002110">
    <property type="entry name" value="Ankyrin_rpt"/>
</dbReference>
<evidence type="ECO:0000313" key="6">
    <source>
        <dbReference type="Proteomes" id="UP000652219"/>
    </source>
</evidence>
<dbReference type="GO" id="GO:0032259">
    <property type="term" value="P:methylation"/>
    <property type="evidence" value="ECO:0007669"/>
    <property type="project" value="UniProtKB-KW"/>
</dbReference>
<dbReference type="Pfam" id="PF12796">
    <property type="entry name" value="Ank_2"/>
    <property type="match status" value="2"/>
</dbReference>
<keyword evidence="1" id="KW-0677">Repeat</keyword>